<dbReference type="RefSeq" id="WP_175022210.1">
    <property type="nucleotide sequence ID" value="NZ_CABVQC010000011.1"/>
</dbReference>
<keyword evidence="2" id="KW-0472">Membrane</keyword>
<accession>A0A6P2JUM9</accession>
<evidence type="ECO:0000256" key="2">
    <source>
        <dbReference type="SAM" id="Phobius"/>
    </source>
</evidence>
<dbReference type="AlphaFoldDB" id="A0A6P2JUM9"/>
<evidence type="ECO:0000313" key="3">
    <source>
        <dbReference type="EMBL" id="VWB48172.1"/>
    </source>
</evidence>
<keyword evidence="2" id="KW-1133">Transmembrane helix</keyword>
<name>A0A6P2JUM9_9BURK</name>
<gene>
    <name evidence="3" type="ORF">BLA13014_02067</name>
</gene>
<keyword evidence="2" id="KW-0812">Transmembrane</keyword>
<evidence type="ECO:0000256" key="1">
    <source>
        <dbReference type="SAM" id="MobiDB-lite"/>
    </source>
</evidence>
<feature type="transmembrane region" description="Helical" evidence="2">
    <location>
        <begin position="34"/>
        <end position="55"/>
    </location>
</feature>
<proteinExistence type="predicted"/>
<dbReference type="EMBL" id="CABVQC010000011">
    <property type="protein sequence ID" value="VWB48172.1"/>
    <property type="molecule type" value="Genomic_DNA"/>
</dbReference>
<protein>
    <submittedName>
        <fullName evidence="3">Uncharacterized protein</fullName>
    </submittedName>
</protein>
<dbReference type="Proteomes" id="UP000494261">
    <property type="component" value="Unassembled WGS sequence"/>
</dbReference>
<evidence type="ECO:0000313" key="4">
    <source>
        <dbReference type="Proteomes" id="UP000494261"/>
    </source>
</evidence>
<reference evidence="3 4" key="1">
    <citation type="submission" date="2019-09" db="EMBL/GenBank/DDBJ databases">
        <authorList>
            <person name="Depoorter E."/>
        </authorList>
    </citation>
    <scope>NUCLEOTIDE SEQUENCE [LARGE SCALE GENOMIC DNA]</scope>
    <source>
        <strain evidence="3">LMG 13014</strain>
    </source>
</reference>
<organism evidence="3 4">
    <name type="scientific">Burkholderia aenigmatica</name>
    <dbReference type="NCBI Taxonomy" id="2015348"/>
    <lineage>
        <taxon>Bacteria</taxon>
        <taxon>Pseudomonadati</taxon>
        <taxon>Pseudomonadota</taxon>
        <taxon>Betaproteobacteria</taxon>
        <taxon>Burkholderiales</taxon>
        <taxon>Burkholderiaceae</taxon>
        <taxon>Burkholderia</taxon>
        <taxon>Burkholderia cepacia complex</taxon>
    </lineage>
</organism>
<feature type="region of interest" description="Disordered" evidence="1">
    <location>
        <begin position="1"/>
        <end position="20"/>
    </location>
</feature>
<sequence>MNGVASQSRARLADGASGAASTRLPAGLVVTAHLAGMAAGIVAIAALATLLALLFR</sequence>